<evidence type="ECO:0000259" key="1">
    <source>
        <dbReference type="Pfam" id="PF14893"/>
    </source>
</evidence>
<name>A0ABM1J094_POLDO</name>
<proteinExistence type="predicted"/>
<gene>
    <name evidence="3" type="primary">LOC107071411</name>
</gene>
<dbReference type="RefSeq" id="XP_015185881.1">
    <property type="nucleotide sequence ID" value="XM_015330395.1"/>
</dbReference>
<dbReference type="GeneID" id="107071411"/>
<keyword evidence="2" id="KW-1185">Reference proteome</keyword>
<reference evidence="3" key="1">
    <citation type="submission" date="2025-08" db="UniProtKB">
        <authorList>
            <consortium name="RefSeq"/>
        </authorList>
    </citation>
    <scope>IDENTIFICATION</scope>
    <source>
        <tissue evidence="3">Whole body</tissue>
    </source>
</reference>
<evidence type="ECO:0000313" key="2">
    <source>
        <dbReference type="Proteomes" id="UP000694924"/>
    </source>
</evidence>
<dbReference type="InterPro" id="IPR048270">
    <property type="entry name" value="PNMA_C"/>
</dbReference>
<sequence length="188" mass="21798">MHKIIILSEPTDIVLIGNYLFEKFNPQFMDFLKWLNNFEFMLNIVHLSDDQKVKFLLNLLVPDALMCIQIKVLPANPSDFSYDEIISYCEELFSSYQGTWAANYRFIYRNQFSMERIPDFMLALRKLCSKANPELRSNNALKERFIDGLANKNIQAILRSCSNLTLSRAVAIANNLELYNISTKTPPV</sequence>
<protein>
    <submittedName>
        <fullName evidence="3">Uncharacterized protein LOC107071411</fullName>
    </submittedName>
</protein>
<evidence type="ECO:0000313" key="3">
    <source>
        <dbReference type="RefSeq" id="XP_015185881.1"/>
    </source>
</evidence>
<dbReference type="Proteomes" id="UP000694924">
    <property type="component" value="Unplaced"/>
</dbReference>
<organism evidence="2 3">
    <name type="scientific">Polistes dominula</name>
    <name type="common">European paper wasp</name>
    <name type="synonym">Vespa dominula</name>
    <dbReference type="NCBI Taxonomy" id="743375"/>
    <lineage>
        <taxon>Eukaryota</taxon>
        <taxon>Metazoa</taxon>
        <taxon>Ecdysozoa</taxon>
        <taxon>Arthropoda</taxon>
        <taxon>Hexapoda</taxon>
        <taxon>Insecta</taxon>
        <taxon>Pterygota</taxon>
        <taxon>Neoptera</taxon>
        <taxon>Endopterygota</taxon>
        <taxon>Hymenoptera</taxon>
        <taxon>Apocrita</taxon>
        <taxon>Aculeata</taxon>
        <taxon>Vespoidea</taxon>
        <taxon>Vespidae</taxon>
        <taxon>Polistinae</taxon>
        <taxon>Polistini</taxon>
        <taxon>Polistes</taxon>
    </lineage>
</organism>
<accession>A0ABM1J094</accession>
<dbReference type="Pfam" id="PF14893">
    <property type="entry name" value="PNMA"/>
    <property type="match status" value="1"/>
</dbReference>
<feature type="domain" description="Paraneoplastic antigen Ma-like C-terminal" evidence="1">
    <location>
        <begin position="27"/>
        <end position="132"/>
    </location>
</feature>